<keyword evidence="2" id="KW-1185">Reference proteome</keyword>
<name>A0ABX0MD59_9BURK</name>
<dbReference type="Gene3D" id="3.40.50.2300">
    <property type="match status" value="1"/>
</dbReference>
<accession>A0ABX0MD59</accession>
<gene>
    <name evidence="1" type="ORF">F1609_19590</name>
</gene>
<dbReference type="RefSeq" id="WP_167078302.1">
    <property type="nucleotide sequence ID" value="NZ_VVIW01000012.1"/>
</dbReference>
<dbReference type="EMBL" id="VVIW01000012">
    <property type="protein sequence ID" value="NHZ42360.1"/>
    <property type="molecule type" value="Genomic_DNA"/>
</dbReference>
<reference evidence="1 2" key="1">
    <citation type="submission" date="2019-09" db="EMBL/GenBank/DDBJ databases">
        <title>Taxonomy of Antarctic Massilia spp.: description of Massilia rubra sp. nov., Massilia aquatica sp. nov., Massilia mucilaginosa sp. nov., Massilia frigida sp. nov. isolated from streams, lakes and regoliths.</title>
        <authorList>
            <person name="Holochova P."/>
            <person name="Sedlacek I."/>
            <person name="Kralova S."/>
            <person name="Maslanova I."/>
            <person name="Busse H.-J."/>
            <person name="Stankova E."/>
            <person name="Vrbovska V."/>
            <person name="Kovarovic V."/>
            <person name="Bartak M."/>
            <person name="Svec P."/>
            <person name="Pantucek R."/>
        </authorList>
    </citation>
    <scope>NUCLEOTIDE SEQUENCE [LARGE SCALE GENOMIC DNA]</scope>
    <source>
        <strain evidence="1 2">CCM 8693</strain>
    </source>
</reference>
<dbReference type="InterPro" id="IPR011006">
    <property type="entry name" value="CheY-like_superfamily"/>
</dbReference>
<dbReference type="Proteomes" id="UP000819052">
    <property type="component" value="Unassembled WGS sequence"/>
</dbReference>
<proteinExistence type="predicted"/>
<protein>
    <submittedName>
        <fullName evidence="1">Response regulator transcription factor</fullName>
    </submittedName>
</protein>
<comment type="caution">
    <text evidence="1">The sequence shown here is derived from an EMBL/GenBank/DDBJ whole genome shotgun (WGS) entry which is preliminary data.</text>
</comment>
<organism evidence="1 2">
    <name type="scientific">Massilia aquatica</name>
    <dbReference type="NCBI Taxonomy" id="2609000"/>
    <lineage>
        <taxon>Bacteria</taxon>
        <taxon>Pseudomonadati</taxon>
        <taxon>Pseudomonadota</taxon>
        <taxon>Betaproteobacteria</taxon>
        <taxon>Burkholderiales</taxon>
        <taxon>Oxalobacteraceae</taxon>
        <taxon>Telluria group</taxon>
        <taxon>Massilia</taxon>
    </lineage>
</organism>
<evidence type="ECO:0000313" key="1">
    <source>
        <dbReference type="EMBL" id="NHZ42360.1"/>
    </source>
</evidence>
<evidence type="ECO:0000313" key="2">
    <source>
        <dbReference type="Proteomes" id="UP000819052"/>
    </source>
</evidence>
<dbReference type="SUPFAM" id="SSF52172">
    <property type="entry name" value="CheY-like"/>
    <property type="match status" value="1"/>
</dbReference>
<sequence>MKATANYKLCVSSAPAQVVAKERRTLFSHTPRRWPIGPAFIGIDAAADAPRLTAPLMDAALVLTPRARADGKGESAGATRNAPRVLHIDSDEKTAQVLSTLLTPEANVTHVATIAEARRVLATQLFSLVVLDPGLSDGDGRALMPELLTTPLLVYSARLPDARDPVRAFLPKPWTSPRQLWSTISSMLGIAPCVAAGD</sequence>